<organism evidence="6">
    <name type="scientific">Lygus hesperus</name>
    <name type="common">Western plant bug</name>
    <dbReference type="NCBI Taxonomy" id="30085"/>
    <lineage>
        <taxon>Eukaryota</taxon>
        <taxon>Metazoa</taxon>
        <taxon>Ecdysozoa</taxon>
        <taxon>Arthropoda</taxon>
        <taxon>Hexapoda</taxon>
        <taxon>Insecta</taxon>
        <taxon>Pterygota</taxon>
        <taxon>Neoptera</taxon>
        <taxon>Paraneoptera</taxon>
        <taxon>Hemiptera</taxon>
        <taxon>Heteroptera</taxon>
        <taxon>Panheteroptera</taxon>
        <taxon>Cimicomorpha</taxon>
        <taxon>Miridae</taxon>
        <taxon>Mirini</taxon>
        <taxon>Lygus</taxon>
    </lineage>
</organism>
<dbReference type="Pfam" id="PF01602">
    <property type="entry name" value="Adaptin_N"/>
    <property type="match status" value="1"/>
</dbReference>
<keyword evidence="4" id="KW-0472">Membrane</keyword>
<evidence type="ECO:0000256" key="4">
    <source>
        <dbReference type="ARBA" id="ARBA00023136"/>
    </source>
</evidence>
<dbReference type="PANTHER" id="PTHR22780">
    <property type="entry name" value="ADAPTIN, ALPHA/GAMMA/EPSILON"/>
    <property type="match status" value="1"/>
</dbReference>
<accession>A0A0A9ZCE0</accession>
<dbReference type="InterPro" id="IPR002553">
    <property type="entry name" value="Clathrin/coatomer_adapt-like_N"/>
</dbReference>
<dbReference type="Gene3D" id="1.25.10.10">
    <property type="entry name" value="Leucine-rich Repeat Variant"/>
    <property type="match status" value="1"/>
</dbReference>
<evidence type="ECO:0000256" key="3">
    <source>
        <dbReference type="ARBA" id="ARBA00022927"/>
    </source>
</evidence>
<comment type="subcellular location">
    <subcellularLocation>
        <location evidence="1">Endomembrane system</location>
    </subcellularLocation>
</comment>
<dbReference type="GO" id="GO:0012505">
    <property type="term" value="C:endomembrane system"/>
    <property type="evidence" value="ECO:0007669"/>
    <property type="project" value="UniProtKB-SubCell"/>
</dbReference>
<dbReference type="EMBL" id="GBHO01002048">
    <property type="protein sequence ID" value="JAG41556.1"/>
    <property type="molecule type" value="Transcribed_RNA"/>
</dbReference>
<keyword evidence="2" id="KW-0813">Transport</keyword>
<evidence type="ECO:0000256" key="1">
    <source>
        <dbReference type="ARBA" id="ARBA00004308"/>
    </source>
</evidence>
<sequence length="116" mass="13306">MDMRGLAHFIQDIRAATNNKRNERIRVDEELAKIRAKFVNAVCMTVYQRKKYVCKLMFISMLGYRVTFGHMEAVRLMAGNTASEKLIGYLALTVLLDESSELLTLTTHTVYQDLLS</sequence>
<dbReference type="SUPFAM" id="SSF48371">
    <property type="entry name" value="ARM repeat"/>
    <property type="match status" value="1"/>
</dbReference>
<name>A0A0A9ZCE0_LYGHE</name>
<proteinExistence type="predicted"/>
<dbReference type="InterPro" id="IPR016024">
    <property type="entry name" value="ARM-type_fold"/>
</dbReference>
<dbReference type="GO" id="GO:0030117">
    <property type="term" value="C:membrane coat"/>
    <property type="evidence" value="ECO:0007669"/>
    <property type="project" value="InterPro"/>
</dbReference>
<protein>
    <submittedName>
        <fullName evidence="6">AP-2 complex subunit alpha</fullName>
    </submittedName>
</protein>
<evidence type="ECO:0000313" key="6">
    <source>
        <dbReference type="EMBL" id="JAG41556.1"/>
    </source>
</evidence>
<evidence type="ECO:0000259" key="5">
    <source>
        <dbReference type="Pfam" id="PF01602"/>
    </source>
</evidence>
<keyword evidence="3" id="KW-0653">Protein transport</keyword>
<dbReference type="GO" id="GO:0006886">
    <property type="term" value="P:intracellular protein transport"/>
    <property type="evidence" value="ECO:0007669"/>
    <property type="project" value="InterPro"/>
</dbReference>
<dbReference type="GO" id="GO:0016192">
    <property type="term" value="P:vesicle-mediated transport"/>
    <property type="evidence" value="ECO:0007669"/>
    <property type="project" value="InterPro"/>
</dbReference>
<reference evidence="6" key="1">
    <citation type="journal article" date="2014" name="PLoS ONE">
        <title>Transcriptome-Based Identification of ABC Transporters in the Western Tarnished Plant Bug Lygus hesperus.</title>
        <authorList>
            <person name="Hull J.J."/>
            <person name="Chaney K."/>
            <person name="Geib S.M."/>
            <person name="Fabrick J.A."/>
            <person name="Brent C.S."/>
            <person name="Walsh D."/>
            <person name="Lavine L.C."/>
        </authorList>
    </citation>
    <scope>NUCLEOTIDE SEQUENCE</scope>
</reference>
<feature type="domain" description="Clathrin/coatomer adaptor adaptin-like N-terminal" evidence="5">
    <location>
        <begin position="26"/>
        <end position="114"/>
    </location>
</feature>
<gene>
    <name evidence="6" type="primary">apl3</name>
    <name evidence="6" type="ORF">CM83_13029</name>
</gene>
<evidence type="ECO:0000256" key="2">
    <source>
        <dbReference type="ARBA" id="ARBA00022448"/>
    </source>
</evidence>
<reference evidence="6" key="2">
    <citation type="submission" date="2014-07" db="EMBL/GenBank/DDBJ databases">
        <authorList>
            <person name="Hull J."/>
        </authorList>
    </citation>
    <scope>NUCLEOTIDE SEQUENCE</scope>
</reference>
<dbReference type="InterPro" id="IPR011989">
    <property type="entry name" value="ARM-like"/>
</dbReference>
<dbReference type="InterPro" id="IPR050840">
    <property type="entry name" value="Adaptor_Complx_Large_Subunit"/>
</dbReference>
<dbReference type="AlphaFoldDB" id="A0A0A9ZCE0"/>